<dbReference type="AlphaFoldDB" id="A0A1Y5HUP5"/>
<keyword evidence="1" id="KW-0472">Membrane</keyword>
<reference evidence="3" key="1">
    <citation type="journal article" date="2017" name="Proc. Natl. Acad. Sci. U.S.A.">
        <title>Simulation of Deepwater Horizon oil plume reveals substrate specialization within a complex community of hydrocarbon degraders.</title>
        <authorList>
            <person name="Hu P."/>
            <person name="Dubinsky E.A."/>
            <person name="Probst A.J."/>
            <person name="Wang J."/>
            <person name="Sieber C.M.K."/>
            <person name="Tom L.M."/>
            <person name="Gardinali P."/>
            <person name="Banfield J.F."/>
            <person name="Atlas R.M."/>
            <person name="Andersen G.L."/>
        </authorList>
    </citation>
    <scope>NUCLEOTIDE SEQUENCE [LARGE SCALE GENOMIC DNA]</scope>
</reference>
<evidence type="ECO:0000313" key="3">
    <source>
        <dbReference type="Proteomes" id="UP000227088"/>
    </source>
</evidence>
<sequence>MKARTYTQNRWHVSADIIIWTVIIFYGLNELLPYDQIALRYMTCAAFIIPSVFSRSRFLFYVPRLMICAVTEFGQQVLSVMLRRIAMMMFMVGVSFFIAADQQVSHSVLWAKAGKYYFVKNRRKICLRF</sequence>
<keyword evidence="1" id="KW-0812">Transmembrane</keyword>
<accession>A0A1Y5HUP5</accession>
<comment type="caution">
    <text evidence="2">The sequence shown here is derived from an EMBL/GenBank/DDBJ whole genome shotgun (WGS) entry which is preliminary data.</text>
</comment>
<gene>
    <name evidence="2" type="ORF">A9R00_03065</name>
</gene>
<feature type="transmembrane region" description="Helical" evidence="1">
    <location>
        <begin position="12"/>
        <end position="32"/>
    </location>
</feature>
<proteinExistence type="predicted"/>
<keyword evidence="1" id="KW-1133">Transmembrane helix</keyword>
<feature type="transmembrane region" description="Helical" evidence="1">
    <location>
        <begin position="81"/>
        <end position="100"/>
    </location>
</feature>
<dbReference type="EMBL" id="MABE01000175">
    <property type="protein sequence ID" value="OUS41021.1"/>
    <property type="molecule type" value="Genomic_DNA"/>
</dbReference>
<name>A0A1Y5HUP5_OLEAN</name>
<protein>
    <submittedName>
        <fullName evidence="2">Uncharacterized protein</fullName>
    </submittedName>
</protein>
<dbReference type="Proteomes" id="UP000227088">
    <property type="component" value="Unassembled WGS sequence"/>
</dbReference>
<organism evidence="2 3">
    <name type="scientific">Oleispira antarctica</name>
    <dbReference type="NCBI Taxonomy" id="188908"/>
    <lineage>
        <taxon>Bacteria</taxon>
        <taxon>Pseudomonadati</taxon>
        <taxon>Pseudomonadota</taxon>
        <taxon>Gammaproteobacteria</taxon>
        <taxon>Oceanospirillales</taxon>
        <taxon>Oceanospirillaceae</taxon>
        <taxon>Oleispira</taxon>
    </lineage>
</organism>
<evidence type="ECO:0000256" key="1">
    <source>
        <dbReference type="SAM" id="Phobius"/>
    </source>
</evidence>
<evidence type="ECO:0000313" key="2">
    <source>
        <dbReference type="EMBL" id="OUS41021.1"/>
    </source>
</evidence>
<feature type="transmembrane region" description="Helical" evidence="1">
    <location>
        <begin position="38"/>
        <end position="60"/>
    </location>
</feature>